<feature type="non-terminal residue" evidence="1">
    <location>
        <position position="1"/>
    </location>
</feature>
<name>A0AAE5V5V1_STAEP</name>
<protein>
    <submittedName>
        <fullName evidence="1">Uncharacterized protein</fullName>
    </submittedName>
</protein>
<comment type="caution">
    <text evidence="1">The sequence shown here is derived from an EMBL/GenBank/DDBJ whole genome shotgun (WGS) entry which is preliminary data.</text>
</comment>
<dbReference type="EMBL" id="PEJG01000134">
    <property type="protein sequence ID" value="PIH08927.1"/>
    <property type="molecule type" value="Genomic_DNA"/>
</dbReference>
<dbReference type="Proteomes" id="UP000228502">
    <property type="component" value="Unassembled WGS sequence"/>
</dbReference>
<accession>A0AAE5V5V1</accession>
<evidence type="ECO:0000313" key="2">
    <source>
        <dbReference type="Proteomes" id="UP000228502"/>
    </source>
</evidence>
<gene>
    <name evidence="1" type="ORF">CTJ08_13835</name>
</gene>
<dbReference type="AlphaFoldDB" id="A0AAE5V5V1"/>
<proteinExistence type="predicted"/>
<sequence>KNNTTIHNARSYILYSIMNEKNLILIIEDDMVEEEKLLKEFINKFEAKVQLKNEHDLIKN</sequence>
<organism evidence="1 2">
    <name type="scientific">Staphylococcus epidermidis</name>
    <dbReference type="NCBI Taxonomy" id="1282"/>
    <lineage>
        <taxon>Bacteria</taxon>
        <taxon>Bacillati</taxon>
        <taxon>Bacillota</taxon>
        <taxon>Bacilli</taxon>
        <taxon>Bacillales</taxon>
        <taxon>Staphylococcaceae</taxon>
        <taxon>Staphylococcus</taxon>
    </lineage>
</organism>
<reference evidence="1 2" key="1">
    <citation type="submission" date="2017-10" db="EMBL/GenBank/DDBJ databases">
        <title>genome sequences of Staph epi in chlorhexidine trial.</title>
        <authorList>
            <person name="Greninger A.L."/>
            <person name="Addetia A."/>
            <person name="Qin X."/>
            <person name="Zerr D."/>
        </authorList>
    </citation>
    <scope>NUCLEOTIDE SEQUENCE [LARGE SCALE GENOMIC DNA]</scope>
    <source>
        <strain evidence="1 2">SCH-17</strain>
    </source>
</reference>
<evidence type="ECO:0000313" key="1">
    <source>
        <dbReference type="EMBL" id="PIH08927.1"/>
    </source>
</evidence>